<evidence type="ECO:0000313" key="4">
    <source>
        <dbReference type="Proteomes" id="UP000246352"/>
    </source>
</evidence>
<keyword evidence="2" id="KW-0472">Membrane</keyword>
<protein>
    <submittedName>
        <fullName evidence="3">Uncharacterized protein</fullName>
    </submittedName>
</protein>
<feature type="transmembrane region" description="Helical" evidence="2">
    <location>
        <begin position="74"/>
        <end position="92"/>
    </location>
</feature>
<feature type="transmembrane region" description="Helical" evidence="2">
    <location>
        <begin position="48"/>
        <end position="65"/>
    </location>
</feature>
<dbReference type="AlphaFoldDB" id="A0A317PJJ8"/>
<comment type="caution">
    <text evidence="3">The sequence shown here is derived from an EMBL/GenBank/DDBJ whole genome shotgun (WGS) entry which is preliminary data.</text>
</comment>
<accession>A0A317PJJ8</accession>
<dbReference type="OrthoDB" id="8451238at2"/>
<evidence type="ECO:0000256" key="2">
    <source>
        <dbReference type="SAM" id="Phobius"/>
    </source>
</evidence>
<dbReference type="RefSeq" id="WP_146215620.1">
    <property type="nucleotide sequence ID" value="NZ_QGTR01000004.1"/>
</dbReference>
<keyword evidence="2" id="KW-1133">Transmembrane helix</keyword>
<dbReference type="Proteomes" id="UP000246352">
    <property type="component" value="Unassembled WGS sequence"/>
</dbReference>
<dbReference type="EMBL" id="QGTR01000004">
    <property type="protein sequence ID" value="PWV98729.1"/>
    <property type="molecule type" value="Genomic_DNA"/>
</dbReference>
<reference evidence="3 4" key="1">
    <citation type="submission" date="2018-05" db="EMBL/GenBank/DDBJ databases">
        <title>Genomic Encyclopedia of Type Strains, Phase IV (KMG-IV): sequencing the most valuable type-strain genomes for metagenomic binning, comparative biology and taxonomic classification.</title>
        <authorList>
            <person name="Goeker M."/>
        </authorList>
    </citation>
    <scope>NUCLEOTIDE SEQUENCE [LARGE SCALE GENOMIC DNA]</scope>
    <source>
        <strain evidence="3 4">DSM 16791</strain>
    </source>
</reference>
<keyword evidence="2" id="KW-0812">Transmembrane</keyword>
<proteinExistence type="predicted"/>
<evidence type="ECO:0000313" key="3">
    <source>
        <dbReference type="EMBL" id="PWV98729.1"/>
    </source>
</evidence>
<sequence length="209" mass="22098">MQARRRILGGVLPFVPVLVGAGLTFALIDVVSGDVSTHFFDHCLRPAWIEVVVLAYGTGFVALLSKKQNDDTDIWLLLGVPAVCFVACILLATSGTKAGFENDWLQVYIPALIAAARVATTGGRIVHACDCQPGRQAGTARSGALSAPTCHDKRGKCAGGGGDHEDGQIADRPLRLREAVVSASTDIRPNRRSPRLVRGVPGVDIDPHA</sequence>
<evidence type="ECO:0000256" key="1">
    <source>
        <dbReference type="SAM" id="MobiDB-lite"/>
    </source>
</evidence>
<name>A0A317PJJ8_9HYPH</name>
<keyword evidence="4" id="KW-1185">Reference proteome</keyword>
<feature type="region of interest" description="Disordered" evidence="1">
    <location>
        <begin position="185"/>
        <end position="209"/>
    </location>
</feature>
<organism evidence="3 4">
    <name type="scientific">Hoeflea marina</name>
    <dbReference type="NCBI Taxonomy" id="274592"/>
    <lineage>
        <taxon>Bacteria</taxon>
        <taxon>Pseudomonadati</taxon>
        <taxon>Pseudomonadota</taxon>
        <taxon>Alphaproteobacteria</taxon>
        <taxon>Hyphomicrobiales</taxon>
        <taxon>Rhizobiaceae</taxon>
        <taxon>Hoeflea</taxon>
    </lineage>
</organism>
<gene>
    <name evidence="3" type="ORF">DFR52_10418</name>
</gene>
<feature type="transmembrane region" description="Helical" evidence="2">
    <location>
        <begin position="7"/>
        <end position="28"/>
    </location>
</feature>